<dbReference type="RefSeq" id="WP_195005257.1">
    <property type="nucleotide sequence ID" value="NZ_JADLQN010000016.1"/>
</dbReference>
<accession>A0ABS0DP02</accession>
<reference evidence="1 2" key="1">
    <citation type="submission" date="2020-10" db="EMBL/GenBank/DDBJ databases">
        <title>Identification of Nocardia species via Next-generation sequencing and recognition of intraspecies genetic diversity.</title>
        <authorList>
            <person name="Li P."/>
            <person name="Li P."/>
            <person name="Lu B."/>
        </authorList>
    </citation>
    <scope>NUCLEOTIDE SEQUENCE [LARGE SCALE GENOMIC DNA]</scope>
    <source>
        <strain evidence="1 2">BJ06-0143</strain>
    </source>
</reference>
<organism evidence="1 2">
    <name type="scientific">Nocardia higoensis</name>
    <dbReference type="NCBI Taxonomy" id="228599"/>
    <lineage>
        <taxon>Bacteria</taxon>
        <taxon>Bacillati</taxon>
        <taxon>Actinomycetota</taxon>
        <taxon>Actinomycetes</taxon>
        <taxon>Mycobacteriales</taxon>
        <taxon>Nocardiaceae</taxon>
        <taxon>Nocardia</taxon>
    </lineage>
</organism>
<evidence type="ECO:0008006" key="3">
    <source>
        <dbReference type="Google" id="ProtNLM"/>
    </source>
</evidence>
<sequence>MWALQWVAEMYAVPMWVLALLLGTSEPNAYRVASRWKAAGMLPSKKVYRPIPGSQWVVPSSEVATSLLGFHCAGWVPGPKNANHLAVTAQVRIALAGNTACEEDSWVSERVLRHSNRPDSFGGARPHLHDGHFTDDLGRLHAIEVELTRKGSADARTKVRAAYEAAKAAGAASLLYYATPEAATRVATAAQAVLRPTSADPEFRVRPLDDLIKKQTETDRPRGLFAAGGAA</sequence>
<dbReference type="Proteomes" id="UP000707731">
    <property type="component" value="Unassembled WGS sequence"/>
</dbReference>
<proteinExistence type="predicted"/>
<protein>
    <recommendedName>
        <fullName evidence="3">Restriction endonuclease</fullName>
    </recommendedName>
</protein>
<name>A0ABS0DP02_9NOCA</name>
<evidence type="ECO:0000313" key="2">
    <source>
        <dbReference type="Proteomes" id="UP000707731"/>
    </source>
</evidence>
<keyword evidence="2" id="KW-1185">Reference proteome</keyword>
<dbReference type="EMBL" id="JADLQN010000016">
    <property type="protein sequence ID" value="MBF6358423.1"/>
    <property type="molecule type" value="Genomic_DNA"/>
</dbReference>
<comment type="caution">
    <text evidence="1">The sequence shown here is derived from an EMBL/GenBank/DDBJ whole genome shotgun (WGS) entry which is preliminary data.</text>
</comment>
<gene>
    <name evidence="1" type="ORF">IU449_28410</name>
</gene>
<evidence type="ECO:0000313" key="1">
    <source>
        <dbReference type="EMBL" id="MBF6358423.1"/>
    </source>
</evidence>